<comment type="caution">
    <text evidence="8">The sequence shown here is derived from an EMBL/GenBank/DDBJ whole genome shotgun (WGS) entry which is preliminary data.</text>
</comment>
<evidence type="ECO:0000313" key="8">
    <source>
        <dbReference type="EMBL" id="KST65793.1"/>
    </source>
</evidence>
<dbReference type="RefSeq" id="WP_027843347.1">
    <property type="nucleotide sequence ID" value="NZ_LMTZ01000104.1"/>
</dbReference>
<evidence type="ECO:0000256" key="2">
    <source>
        <dbReference type="ARBA" id="ARBA00022692"/>
    </source>
</evidence>
<dbReference type="OrthoDB" id="9814591at2"/>
<evidence type="ECO:0000256" key="3">
    <source>
        <dbReference type="ARBA" id="ARBA00022989"/>
    </source>
</evidence>
<dbReference type="Gene3D" id="3.30.160.60">
    <property type="entry name" value="Classic Zinc Finger"/>
    <property type="match status" value="1"/>
</dbReference>
<feature type="transmembrane region" description="Helical" evidence="7">
    <location>
        <begin position="12"/>
        <end position="31"/>
    </location>
</feature>
<dbReference type="GO" id="GO:0009252">
    <property type="term" value="P:peptidoglycan biosynthetic process"/>
    <property type="evidence" value="ECO:0007669"/>
    <property type="project" value="UniProtKB-UniRule"/>
</dbReference>
<sequence>MILKKKNWSRLVLFGLPLTLVIFILQSFIWWTRVSSPVRSIGSNAEPLQIKILPGTAIQQIGNKLTEVGLIRSQLAWDLWAKYLNFQDPQGGFKAGTYKISPSLSLPDIAAKIWQGDVVQYSFTIPEGWSLQQMAVFFEKQGFFPAQDFLQAAAKVDRKRYPWLPADIPFLEGFLYPDSYNFDPNSITPEAAVTKMLQRFEQVALPVYQEASNNTSLSLKNWVTLASIVEKEAVVTKERRLIAGVFTSRLRIGMPLQSDPTVEYGLGIRQTADRPLTFAQVRTASPYNTYINAGFPPTPIASPGLASLKATLDPQKTDYLYFVARYDGTHIFSRTLPEHQAAVKQIRKQRQKR</sequence>
<dbReference type="NCBIfam" id="TIGR00247">
    <property type="entry name" value="endolytic transglycosylase MltG"/>
    <property type="match status" value="1"/>
</dbReference>
<dbReference type="AlphaFoldDB" id="A0A0V7ZMS8"/>
<comment type="similarity">
    <text evidence="7">Belongs to the transglycosylase MltG family.</text>
</comment>
<accession>A0A0V7ZMS8</accession>
<gene>
    <name evidence="7" type="primary">mltG</name>
    <name evidence="8" type="ORF">BC008_22725</name>
</gene>
<dbReference type="InterPro" id="IPR003770">
    <property type="entry name" value="MLTG-like"/>
</dbReference>
<evidence type="ECO:0000256" key="1">
    <source>
        <dbReference type="ARBA" id="ARBA00022475"/>
    </source>
</evidence>
<dbReference type="GO" id="GO:0008932">
    <property type="term" value="F:lytic endotransglycosylase activity"/>
    <property type="evidence" value="ECO:0007669"/>
    <property type="project" value="UniProtKB-UniRule"/>
</dbReference>
<feature type="site" description="Important for catalytic activity" evidence="7">
    <location>
        <position position="232"/>
    </location>
</feature>
<keyword evidence="1 7" id="KW-1003">Cell membrane</keyword>
<name>A0A0V7ZMS8_9CYAN</name>
<dbReference type="PANTHER" id="PTHR30518">
    <property type="entry name" value="ENDOLYTIC MUREIN TRANSGLYCOSYLASE"/>
    <property type="match status" value="1"/>
</dbReference>
<comment type="function">
    <text evidence="7">Functions as a peptidoglycan terminase that cleaves nascent peptidoglycan strands endolytically to terminate their elongation.</text>
</comment>
<evidence type="ECO:0000256" key="7">
    <source>
        <dbReference type="HAMAP-Rule" id="MF_02065"/>
    </source>
</evidence>
<evidence type="ECO:0000256" key="5">
    <source>
        <dbReference type="ARBA" id="ARBA00023239"/>
    </source>
</evidence>
<keyword evidence="4 7" id="KW-0472">Membrane</keyword>
<reference evidence="8 9" key="1">
    <citation type="journal article" date="2015" name="Genome Announc.">
        <title>Draft Genome of the Euendolithic (true boring) Cyanobacterium Mastigocoleus testarum strain BC008.</title>
        <authorList>
            <person name="Guida B.S."/>
            <person name="Garcia-Pichel F."/>
        </authorList>
    </citation>
    <scope>NUCLEOTIDE SEQUENCE [LARGE SCALE GENOMIC DNA]</scope>
    <source>
        <strain evidence="8 9">BC008</strain>
    </source>
</reference>
<dbReference type="EC" id="4.2.2.29" evidence="7"/>
<protein>
    <recommendedName>
        <fullName evidence="7">Endolytic murein transglycosylase</fullName>
        <ecNumber evidence="7">4.2.2.29</ecNumber>
    </recommendedName>
    <alternativeName>
        <fullName evidence="7">Peptidoglycan lytic transglycosylase</fullName>
    </alternativeName>
    <alternativeName>
        <fullName evidence="7">Peptidoglycan polymerization terminase</fullName>
    </alternativeName>
</protein>
<dbReference type="GO" id="GO:0071555">
    <property type="term" value="P:cell wall organization"/>
    <property type="evidence" value="ECO:0007669"/>
    <property type="project" value="UniProtKB-KW"/>
</dbReference>
<dbReference type="Gene3D" id="3.30.1490.480">
    <property type="entry name" value="Endolytic murein transglycosylase"/>
    <property type="match status" value="1"/>
</dbReference>
<dbReference type="GO" id="GO:0005886">
    <property type="term" value="C:plasma membrane"/>
    <property type="evidence" value="ECO:0007669"/>
    <property type="project" value="UniProtKB-SubCell"/>
</dbReference>
<dbReference type="PANTHER" id="PTHR30518:SF2">
    <property type="entry name" value="ENDOLYTIC MUREIN TRANSGLYCOSYLASE"/>
    <property type="match status" value="1"/>
</dbReference>
<proteinExistence type="inferred from homology"/>
<dbReference type="EMBL" id="LMTZ01000104">
    <property type="protein sequence ID" value="KST65793.1"/>
    <property type="molecule type" value="Genomic_DNA"/>
</dbReference>
<dbReference type="Proteomes" id="UP000053372">
    <property type="component" value="Unassembled WGS sequence"/>
</dbReference>
<evidence type="ECO:0000313" key="9">
    <source>
        <dbReference type="Proteomes" id="UP000053372"/>
    </source>
</evidence>
<keyword evidence="3 7" id="KW-1133">Transmembrane helix</keyword>
<dbReference type="HAMAP" id="MF_02065">
    <property type="entry name" value="MltG"/>
    <property type="match status" value="1"/>
</dbReference>
<keyword evidence="5 7" id="KW-0456">Lyase</keyword>
<keyword evidence="6 7" id="KW-0961">Cell wall biogenesis/degradation</keyword>
<comment type="subcellular location">
    <subcellularLocation>
        <location evidence="7">Cell membrane</location>
        <topology evidence="7">Single-pass membrane protein</topology>
    </subcellularLocation>
</comment>
<evidence type="ECO:0000256" key="4">
    <source>
        <dbReference type="ARBA" id="ARBA00023136"/>
    </source>
</evidence>
<organism evidence="8 9">
    <name type="scientific">Mastigocoleus testarum BC008</name>
    <dbReference type="NCBI Taxonomy" id="371196"/>
    <lineage>
        <taxon>Bacteria</taxon>
        <taxon>Bacillati</taxon>
        <taxon>Cyanobacteriota</taxon>
        <taxon>Cyanophyceae</taxon>
        <taxon>Nostocales</taxon>
        <taxon>Hapalosiphonaceae</taxon>
        <taxon>Mastigocoleus</taxon>
    </lineage>
</organism>
<evidence type="ECO:0000256" key="6">
    <source>
        <dbReference type="ARBA" id="ARBA00023316"/>
    </source>
</evidence>
<keyword evidence="2 7" id="KW-0812">Transmembrane</keyword>
<comment type="catalytic activity">
    <reaction evidence="7">
        <text>a peptidoglycan chain = a peptidoglycan chain with N-acetyl-1,6-anhydromuramyl-[peptide] at the reducing end + a peptidoglycan chain with N-acetylglucosamine at the non-reducing end.</text>
        <dbReference type="EC" id="4.2.2.29"/>
    </reaction>
</comment>
<keyword evidence="9" id="KW-1185">Reference proteome</keyword>
<dbReference type="CDD" id="cd08010">
    <property type="entry name" value="MltG_like"/>
    <property type="match status" value="1"/>
</dbReference>
<dbReference type="Pfam" id="PF02618">
    <property type="entry name" value="YceG"/>
    <property type="match status" value="1"/>
</dbReference>